<dbReference type="Proteomes" id="UP001155057">
    <property type="component" value="Unassembled WGS sequence"/>
</dbReference>
<feature type="disulfide bond" description="Redox-active" evidence="9">
    <location>
        <begin position="35"/>
        <end position="38"/>
    </location>
</feature>
<dbReference type="GO" id="GO:0045454">
    <property type="term" value="P:cell redox homeostasis"/>
    <property type="evidence" value="ECO:0007669"/>
    <property type="project" value="TreeGrafter"/>
</dbReference>
<protein>
    <recommendedName>
        <fullName evidence="6 7">Thioredoxin</fullName>
    </recommendedName>
</protein>
<evidence type="ECO:0000256" key="1">
    <source>
        <dbReference type="ARBA" id="ARBA00008987"/>
    </source>
</evidence>
<evidence type="ECO:0000256" key="2">
    <source>
        <dbReference type="ARBA" id="ARBA00022448"/>
    </source>
</evidence>
<gene>
    <name evidence="11" type="ORF">GGP61_002380</name>
    <name evidence="12" type="ORF">GGP82_000677</name>
</gene>
<dbReference type="InterPro" id="IPR036249">
    <property type="entry name" value="Thioredoxin-like_sf"/>
</dbReference>
<evidence type="ECO:0000256" key="8">
    <source>
        <dbReference type="PIRSR" id="PIRSR000077-1"/>
    </source>
</evidence>
<proteinExistence type="inferred from homology"/>
<keyword evidence="5 9" id="KW-0676">Redox-active center</keyword>
<dbReference type="AlphaFoldDB" id="A0A9X2QM79"/>
<accession>A0A9X2QM79</accession>
<dbReference type="GO" id="GO:0005829">
    <property type="term" value="C:cytosol"/>
    <property type="evidence" value="ECO:0007669"/>
    <property type="project" value="TreeGrafter"/>
</dbReference>
<keyword evidence="4 9" id="KW-1015">Disulfide bond</keyword>
<organism evidence="12 13">
    <name type="scientific">Salinibacter ruber</name>
    <dbReference type="NCBI Taxonomy" id="146919"/>
    <lineage>
        <taxon>Bacteria</taxon>
        <taxon>Pseudomonadati</taxon>
        <taxon>Rhodothermota</taxon>
        <taxon>Rhodothermia</taxon>
        <taxon>Rhodothermales</taxon>
        <taxon>Salinibacteraceae</taxon>
        <taxon>Salinibacter</taxon>
    </lineage>
</organism>
<evidence type="ECO:0000256" key="3">
    <source>
        <dbReference type="ARBA" id="ARBA00022982"/>
    </source>
</evidence>
<keyword evidence="2" id="KW-0813">Transport</keyword>
<dbReference type="GO" id="GO:0015035">
    <property type="term" value="F:protein-disulfide reductase activity"/>
    <property type="evidence" value="ECO:0007669"/>
    <property type="project" value="UniProtKB-UniRule"/>
</dbReference>
<feature type="site" description="Contributes to redox potential value" evidence="8">
    <location>
        <position position="36"/>
    </location>
</feature>
<dbReference type="FunFam" id="3.40.30.10:FF:000001">
    <property type="entry name" value="Thioredoxin"/>
    <property type="match status" value="1"/>
</dbReference>
<dbReference type="RefSeq" id="WP_011405369.1">
    <property type="nucleotide sequence ID" value="NZ_CALTRY010000043.1"/>
</dbReference>
<dbReference type="PROSITE" id="PS51352">
    <property type="entry name" value="THIOREDOXIN_2"/>
    <property type="match status" value="1"/>
</dbReference>
<dbReference type="Proteomes" id="UP001155034">
    <property type="component" value="Unassembled WGS sequence"/>
</dbReference>
<dbReference type="PROSITE" id="PS00194">
    <property type="entry name" value="THIOREDOXIN_1"/>
    <property type="match status" value="1"/>
</dbReference>
<evidence type="ECO:0000313" key="11">
    <source>
        <dbReference type="EMBL" id="MCS3710760.1"/>
    </source>
</evidence>
<dbReference type="PRINTS" id="PR00421">
    <property type="entry name" value="THIOREDOXIN"/>
</dbReference>
<evidence type="ECO:0000256" key="7">
    <source>
        <dbReference type="PIRNR" id="PIRNR000077"/>
    </source>
</evidence>
<evidence type="ECO:0000259" key="10">
    <source>
        <dbReference type="PROSITE" id="PS51352"/>
    </source>
</evidence>
<evidence type="ECO:0000313" key="13">
    <source>
        <dbReference type="Proteomes" id="UP001155034"/>
    </source>
</evidence>
<dbReference type="InterPro" id="IPR017937">
    <property type="entry name" value="Thioredoxin_CS"/>
</dbReference>
<feature type="site" description="Contributes to redox potential value" evidence="8">
    <location>
        <position position="37"/>
    </location>
</feature>
<dbReference type="PIRSF" id="PIRSF000077">
    <property type="entry name" value="Thioredoxin"/>
    <property type="match status" value="1"/>
</dbReference>
<evidence type="ECO:0000256" key="5">
    <source>
        <dbReference type="ARBA" id="ARBA00023284"/>
    </source>
</evidence>
<evidence type="ECO:0000256" key="6">
    <source>
        <dbReference type="NCBIfam" id="TIGR01068"/>
    </source>
</evidence>
<keyword evidence="3" id="KW-0249">Electron transport</keyword>
<sequence length="114" mass="12406">MAESANVITLTDDNFEDEVIGADQPVLVDFWATWCGPCRQIAPIVEELADEYEGQAKIGKVDVDENPQTAQEYGVRSIPTLLFFKDGEAKEQVVGAAGKQPLKENLEALLGQPA</sequence>
<reference evidence="12" key="1">
    <citation type="submission" date="2022-08" db="EMBL/GenBank/DDBJ databases">
        <title>Genomic Encyclopedia of Type Strains, Phase V (KMG-V): Genome sequencing to study the core and pangenomes of soil and plant-associated prokaryotes.</title>
        <authorList>
            <person name="Whitman W."/>
        </authorList>
    </citation>
    <scope>NUCLEOTIDE SEQUENCE</scope>
    <source>
        <strain evidence="12">SP2016B</strain>
        <strain evidence="11">SP3049</strain>
    </source>
</reference>
<name>A0A9X2QM79_9BACT</name>
<dbReference type="Gene3D" id="3.40.30.10">
    <property type="entry name" value="Glutaredoxin"/>
    <property type="match status" value="1"/>
</dbReference>
<dbReference type="SUPFAM" id="SSF52833">
    <property type="entry name" value="Thioredoxin-like"/>
    <property type="match status" value="1"/>
</dbReference>
<evidence type="ECO:0000313" key="12">
    <source>
        <dbReference type="EMBL" id="MCS3864146.1"/>
    </source>
</evidence>
<evidence type="ECO:0000256" key="4">
    <source>
        <dbReference type="ARBA" id="ARBA00023157"/>
    </source>
</evidence>
<dbReference type="PANTHER" id="PTHR45663">
    <property type="entry name" value="GEO12009P1"/>
    <property type="match status" value="1"/>
</dbReference>
<feature type="active site" description="Nucleophile" evidence="8">
    <location>
        <position position="38"/>
    </location>
</feature>
<dbReference type="EMBL" id="JANTYZ010000001">
    <property type="protein sequence ID" value="MCS3864146.1"/>
    <property type="molecule type" value="Genomic_DNA"/>
</dbReference>
<dbReference type="CDD" id="cd02947">
    <property type="entry name" value="TRX_family"/>
    <property type="match status" value="1"/>
</dbReference>
<comment type="caution">
    <text evidence="12">The sequence shown here is derived from an EMBL/GenBank/DDBJ whole genome shotgun (WGS) entry which is preliminary data.</text>
</comment>
<evidence type="ECO:0000256" key="9">
    <source>
        <dbReference type="PIRSR" id="PIRSR000077-4"/>
    </source>
</evidence>
<dbReference type="PANTHER" id="PTHR45663:SF11">
    <property type="entry name" value="GEO12009P1"/>
    <property type="match status" value="1"/>
</dbReference>
<dbReference type="InterPro" id="IPR013766">
    <property type="entry name" value="Thioredoxin_domain"/>
</dbReference>
<dbReference type="InterPro" id="IPR005746">
    <property type="entry name" value="Thioredoxin"/>
</dbReference>
<dbReference type="NCBIfam" id="TIGR01068">
    <property type="entry name" value="thioredoxin"/>
    <property type="match status" value="1"/>
</dbReference>
<dbReference type="EMBL" id="JANUAE010000008">
    <property type="protein sequence ID" value="MCS3710760.1"/>
    <property type="molecule type" value="Genomic_DNA"/>
</dbReference>
<comment type="similarity">
    <text evidence="1 7">Belongs to the thioredoxin family.</text>
</comment>
<feature type="domain" description="Thioredoxin" evidence="10">
    <location>
        <begin position="1"/>
        <end position="111"/>
    </location>
</feature>
<feature type="active site" description="Nucleophile" evidence="8">
    <location>
        <position position="35"/>
    </location>
</feature>
<feature type="site" description="Deprotonates C-terminal active site Cys" evidence="8">
    <location>
        <position position="29"/>
    </location>
</feature>
<dbReference type="Pfam" id="PF00085">
    <property type="entry name" value="Thioredoxin"/>
    <property type="match status" value="1"/>
</dbReference>